<dbReference type="InterPro" id="IPR004424">
    <property type="entry name" value="IspE"/>
</dbReference>
<evidence type="ECO:0000256" key="5">
    <source>
        <dbReference type="ARBA" id="ARBA00022741"/>
    </source>
</evidence>
<dbReference type="AlphaFoldDB" id="A0A5C5WGL2"/>
<evidence type="ECO:0000256" key="4">
    <source>
        <dbReference type="ARBA" id="ARBA00022679"/>
    </source>
</evidence>
<evidence type="ECO:0000256" key="7">
    <source>
        <dbReference type="ARBA" id="ARBA00022840"/>
    </source>
</evidence>
<reference evidence="12 13" key="1">
    <citation type="submission" date="2019-02" db="EMBL/GenBank/DDBJ databases">
        <title>Deep-cultivation of Planctomycetes and their phenomic and genomic characterization uncovers novel biology.</title>
        <authorList>
            <person name="Wiegand S."/>
            <person name="Jogler M."/>
            <person name="Boedeker C."/>
            <person name="Pinto D."/>
            <person name="Vollmers J."/>
            <person name="Rivas-Marin E."/>
            <person name="Kohn T."/>
            <person name="Peeters S.H."/>
            <person name="Heuer A."/>
            <person name="Rast P."/>
            <person name="Oberbeckmann S."/>
            <person name="Bunk B."/>
            <person name="Jeske O."/>
            <person name="Meyerdierks A."/>
            <person name="Storesund J.E."/>
            <person name="Kallscheuer N."/>
            <person name="Luecker S."/>
            <person name="Lage O.M."/>
            <person name="Pohl T."/>
            <person name="Merkel B.J."/>
            <person name="Hornburger P."/>
            <person name="Mueller R.-W."/>
            <person name="Bruemmer F."/>
            <person name="Labrenz M."/>
            <person name="Spormann A.M."/>
            <person name="Op Den Camp H."/>
            <person name="Overmann J."/>
            <person name="Amann R."/>
            <person name="Jetten M.S.M."/>
            <person name="Mascher T."/>
            <person name="Medema M.H."/>
            <person name="Devos D.P."/>
            <person name="Kaster A.-K."/>
            <person name="Ovreas L."/>
            <person name="Rohde M."/>
            <person name="Galperin M.Y."/>
            <person name="Jogler C."/>
        </authorList>
    </citation>
    <scope>NUCLEOTIDE SEQUENCE [LARGE SCALE GENOMIC DNA]</scope>
    <source>
        <strain evidence="12 13">Pla22</strain>
    </source>
</reference>
<organism evidence="12 13">
    <name type="scientific">Rubripirellula amarantea</name>
    <dbReference type="NCBI Taxonomy" id="2527999"/>
    <lineage>
        <taxon>Bacteria</taxon>
        <taxon>Pseudomonadati</taxon>
        <taxon>Planctomycetota</taxon>
        <taxon>Planctomycetia</taxon>
        <taxon>Pirellulales</taxon>
        <taxon>Pirellulaceae</taxon>
        <taxon>Rubripirellula</taxon>
    </lineage>
</organism>
<dbReference type="SUPFAM" id="SSF54211">
    <property type="entry name" value="Ribosomal protein S5 domain 2-like"/>
    <property type="match status" value="1"/>
</dbReference>
<feature type="domain" description="GHMP kinase N-terminal" evidence="10">
    <location>
        <begin position="90"/>
        <end position="165"/>
    </location>
</feature>
<evidence type="ECO:0000256" key="9">
    <source>
        <dbReference type="HAMAP-Rule" id="MF_00061"/>
    </source>
</evidence>
<feature type="binding site" evidence="9">
    <location>
        <begin position="118"/>
        <end position="128"/>
    </location>
    <ligand>
        <name>ATP</name>
        <dbReference type="ChEBI" id="CHEBI:30616"/>
    </ligand>
</feature>
<comment type="similarity">
    <text evidence="1 9">Belongs to the GHMP kinase family. IspE subfamily.</text>
</comment>
<proteinExistence type="inferred from homology"/>
<dbReference type="GO" id="GO:0050515">
    <property type="term" value="F:4-(cytidine 5'-diphospho)-2-C-methyl-D-erythritol kinase activity"/>
    <property type="evidence" value="ECO:0007669"/>
    <property type="project" value="UniProtKB-UniRule"/>
</dbReference>
<dbReference type="PIRSF" id="PIRSF010376">
    <property type="entry name" value="IspE"/>
    <property type="match status" value="1"/>
</dbReference>
<protein>
    <recommendedName>
        <fullName evidence="3 9">4-diphosphocytidyl-2-C-methyl-D-erythritol kinase</fullName>
        <shortName evidence="9">CMK</shortName>
        <ecNumber evidence="2 9">2.7.1.148</ecNumber>
    </recommendedName>
    <alternativeName>
        <fullName evidence="8 9">4-(cytidine-5'-diphospho)-2-C-methyl-D-erythritol kinase</fullName>
    </alternativeName>
</protein>
<dbReference type="RefSeq" id="WP_146516791.1">
    <property type="nucleotide sequence ID" value="NZ_SJPI01000003.1"/>
</dbReference>
<evidence type="ECO:0000256" key="8">
    <source>
        <dbReference type="ARBA" id="ARBA00032554"/>
    </source>
</evidence>
<keyword evidence="7 9" id="KW-0067">ATP-binding</keyword>
<keyword evidence="6 9" id="KW-0418">Kinase</keyword>
<evidence type="ECO:0000259" key="10">
    <source>
        <dbReference type="Pfam" id="PF00288"/>
    </source>
</evidence>
<comment type="function">
    <text evidence="9">Catalyzes the phosphorylation of the position 2 hydroxy group of 4-diphosphocytidyl-2C-methyl-D-erythritol.</text>
</comment>
<dbReference type="Pfam" id="PF08544">
    <property type="entry name" value="GHMP_kinases_C"/>
    <property type="match status" value="1"/>
</dbReference>
<keyword evidence="9" id="KW-0414">Isoprene biosynthesis</keyword>
<comment type="catalytic activity">
    <reaction evidence="9">
        <text>4-CDP-2-C-methyl-D-erythritol + ATP = 4-CDP-2-C-methyl-D-erythritol 2-phosphate + ADP + H(+)</text>
        <dbReference type="Rhea" id="RHEA:18437"/>
        <dbReference type="ChEBI" id="CHEBI:15378"/>
        <dbReference type="ChEBI" id="CHEBI:30616"/>
        <dbReference type="ChEBI" id="CHEBI:57823"/>
        <dbReference type="ChEBI" id="CHEBI:57919"/>
        <dbReference type="ChEBI" id="CHEBI:456216"/>
        <dbReference type="EC" id="2.7.1.148"/>
    </reaction>
</comment>
<feature type="domain" description="GHMP kinase C-terminal" evidence="11">
    <location>
        <begin position="244"/>
        <end position="303"/>
    </location>
</feature>
<keyword evidence="13" id="KW-1185">Reference proteome</keyword>
<dbReference type="InterPro" id="IPR014721">
    <property type="entry name" value="Ribsml_uS5_D2-typ_fold_subgr"/>
</dbReference>
<dbReference type="InterPro" id="IPR013750">
    <property type="entry name" value="GHMP_kinase_C_dom"/>
</dbReference>
<dbReference type="Proteomes" id="UP000316598">
    <property type="component" value="Unassembled WGS sequence"/>
</dbReference>
<comment type="caution">
    <text evidence="12">The sequence shown here is derived from an EMBL/GenBank/DDBJ whole genome shotgun (WGS) entry which is preliminary data.</text>
</comment>
<evidence type="ECO:0000259" key="11">
    <source>
        <dbReference type="Pfam" id="PF08544"/>
    </source>
</evidence>
<dbReference type="InterPro" id="IPR020568">
    <property type="entry name" value="Ribosomal_Su5_D2-typ_SF"/>
</dbReference>
<evidence type="ECO:0000256" key="2">
    <source>
        <dbReference type="ARBA" id="ARBA00012052"/>
    </source>
</evidence>
<evidence type="ECO:0000256" key="1">
    <source>
        <dbReference type="ARBA" id="ARBA00009684"/>
    </source>
</evidence>
<evidence type="ECO:0000313" key="13">
    <source>
        <dbReference type="Proteomes" id="UP000316598"/>
    </source>
</evidence>
<dbReference type="Gene3D" id="3.30.70.890">
    <property type="entry name" value="GHMP kinase, C-terminal domain"/>
    <property type="match status" value="1"/>
</dbReference>
<name>A0A5C5WGL2_9BACT</name>
<gene>
    <name evidence="9 12" type="primary">ispE</name>
    <name evidence="12" type="ORF">Pla22_44420</name>
</gene>
<dbReference type="PANTHER" id="PTHR43527">
    <property type="entry name" value="4-DIPHOSPHOCYTIDYL-2-C-METHYL-D-ERYTHRITOL KINASE, CHLOROPLASTIC"/>
    <property type="match status" value="1"/>
</dbReference>
<dbReference type="InterPro" id="IPR036554">
    <property type="entry name" value="GHMP_kinase_C_sf"/>
</dbReference>
<dbReference type="InterPro" id="IPR006204">
    <property type="entry name" value="GHMP_kinase_N_dom"/>
</dbReference>
<keyword evidence="4 9" id="KW-0808">Transferase</keyword>
<dbReference type="GO" id="GO:0016114">
    <property type="term" value="P:terpenoid biosynthetic process"/>
    <property type="evidence" value="ECO:0007669"/>
    <property type="project" value="UniProtKB-UniRule"/>
</dbReference>
<dbReference type="UniPathway" id="UPA00056">
    <property type="reaction ID" value="UER00094"/>
</dbReference>
<dbReference type="Pfam" id="PF00288">
    <property type="entry name" value="GHMP_kinases_N"/>
    <property type="match status" value="1"/>
</dbReference>
<keyword evidence="5 9" id="KW-0547">Nucleotide-binding</keyword>
<dbReference type="Gene3D" id="3.30.230.10">
    <property type="match status" value="1"/>
</dbReference>
<dbReference type="GO" id="GO:0019288">
    <property type="term" value="P:isopentenyl diphosphate biosynthetic process, methylerythritol 4-phosphate pathway"/>
    <property type="evidence" value="ECO:0007669"/>
    <property type="project" value="UniProtKB-UniRule"/>
</dbReference>
<evidence type="ECO:0000256" key="6">
    <source>
        <dbReference type="ARBA" id="ARBA00022777"/>
    </source>
</evidence>
<dbReference type="HAMAP" id="MF_00061">
    <property type="entry name" value="IspE"/>
    <property type="match status" value="1"/>
</dbReference>
<feature type="active site" evidence="9">
    <location>
        <position position="160"/>
    </location>
</feature>
<dbReference type="SUPFAM" id="SSF55060">
    <property type="entry name" value="GHMP Kinase, C-terminal domain"/>
    <property type="match status" value="1"/>
</dbReference>
<sequence>MIDVQRIATVNPPAKLNLFLELVARRKDGYHDIDTVMVAIDWCDHLTVRRTRDPGVLLKCDWAPSRAEYAASLGISSSDPLLDIPTDDSNLVCKALNAFADHFDIEGGFACTLDKYVPAGAGMGGASSDAASALLAAARLCDVPENHQALVSIASAIGSDVPFFLGCSSDQPSNRSATAAKATGTGTDLEFLRNRFPFHAVVVFPGINLSTAKVYAQSSVPPIPLSSGAIVDAWTSLDFQELSKQLMNRLSDPARKLAPQIDEILESMWRNGAITCQLTGSGSACFALCQTKGDAEALESTIRSSENAWLENAIVRTVAAAQLPPRVSIQTIPEID</sequence>
<dbReference type="NCBIfam" id="TIGR00154">
    <property type="entry name" value="ispE"/>
    <property type="match status" value="1"/>
</dbReference>
<dbReference type="GO" id="GO:0005524">
    <property type="term" value="F:ATP binding"/>
    <property type="evidence" value="ECO:0007669"/>
    <property type="project" value="UniProtKB-UniRule"/>
</dbReference>
<dbReference type="EMBL" id="SJPI01000003">
    <property type="protein sequence ID" value="TWT49249.1"/>
    <property type="molecule type" value="Genomic_DNA"/>
</dbReference>
<feature type="active site" evidence="9">
    <location>
        <position position="15"/>
    </location>
</feature>
<dbReference type="EC" id="2.7.1.148" evidence="2 9"/>
<evidence type="ECO:0000313" key="12">
    <source>
        <dbReference type="EMBL" id="TWT49249.1"/>
    </source>
</evidence>
<dbReference type="PANTHER" id="PTHR43527:SF2">
    <property type="entry name" value="4-DIPHOSPHOCYTIDYL-2-C-METHYL-D-ERYTHRITOL KINASE, CHLOROPLASTIC"/>
    <property type="match status" value="1"/>
</dbReference>
<dbReference type="OrthoDB" id="9809438at2"/>
<evidence type="ECO:0000256" key="3">
    <source>
        <dbReference type="ARBA" id="ARBA00017473"/>
    </source>
</evidence>
<comment type="pathway">
    <text evidence="9">Isoprenoid biosynthesis; isopentenyl diphosphate biosynthesis via DXP pathway; isopentenyl diphosphate from 1-deoxy-D-xylulose 5-phosphate: step 3/6.</text>
</comment>
<accession>A0A5C5WGL2</accession>